<evidence type="ECO:0000259" key="4">
    <source>
        <dbReference type="Pfam" id="PF00557"/>
    </source>
</evidence>
<dbReference type="PROSITE" id="PS00491">
    <property type="entry name" value="PROLINE_PEPTIDASE"/>
    <property type="match status" value="1"/>
</dbReference>
<dbReference type="InterPro" id="IPR050659">
    <property type="entry name" value="Peptidase_M24B"/>
</dbReference>
<dbReference type="InterPro" id="IPR036005">
    <property type="entry name" value="Creatinase/aminopeptidase-like"/>
</dbReference>
<evidence type="ECO:0000313" key="6">
    <source>
        <dbReference type="Proteomes" id="UP000178894"/>
    </source>
</evidence>
<dbReference type="STRING" id="1798364.A3G54_01345"/>
<dbReference type="PANTHER" id="PTHR46112">
    <property type="entry name" value="AMINOPEPTIDASE"/>
    <property type="match status" value="1"/>
</dbReference>
<dbReference type="InterPro" id="IPR000994">
    <property type="entry name" value="Pept_M24"/>
</dbReference>
<dbReference type="Gene3D" id="3.90.230.10">
    <property type="entry name" value="Creatinase/methionine aminopeptidase superfamily"/>
    <property type="match status" value="1"/>
</dbReference>
<proteinExistence type="inferred from homology"/>
<sequence length="361" mass="40660">MVMTRLSYASTKNKDMKYAVKIDILDDFFFLETEKRKYIFLDHREFGFFQERNKDKNIEGVLVKGGSRNDFALALIREYSPNSNEIAVPAYFPLDLADFLRERGVTLKITRPYYEGRAVKNSEEINMIESSVKKTHSAFLKIEEILNASEIKAGLIIFKGEALTSEFLKREVEEVLFNKGMLNTEGMIISSGKDAAISHHQGQGKLSANQTIVCDIFPVSKKTGYFADVTRTYIKGKPNKKIMKMYDSVLRAQEAAFRVIKPGIIAKEIHKAVADSIINDGFDVGDTGFTHGTGHGLGLEVHEAPHVNRTSEDVLRPGSVFTIEPGLYYANLGGVRIEDVVFVTNKGYRNLTNFSDRFIIE</sequence>
<dbReference type="PANTHER" id="PTHR46112:SF2">
    <property type="entry name" value="XAA-PRO AMINOPEPTIDASE P-RELATED"/>
    <property type="match status" value="1"/>
</dbReference>
<evidence type="ECO:0000256" key="2">
    <source>
        <dbReference type="ARBA" id="ARBA00022801"/>
    </source>
</evidence>
<protein>
    <recommendedName>
        <fullName evidence="4">Peptidase M24 domain-containing protein</fullName>
    </recommendedName>
</protein>
<name>A0A1F5XZC7_9BACT</name>
<reference evidence="5 6" key="1">
    <citation type="journal article" date="2016" name="Nat. Commun.">
        <title>Thousands of microbial genomes shed light on interconnected biogeochemical processes in an aquifer system.</title>
        <authorList>
            <person name="Anantharaman K."/>
            <person name="Brown C.T."/>
            <person name="Hug L.A."/>
            <person name="Sharon I."/>
            <person name="Castelle C.J."/>
            <person name="Probst A.J."/>
            <person name="Thomas B.C."/>
            <person name="Singh A."/>
            <person name="Wilkins M.J."/>
            <person name="Karaoz U."/>
            <person name="Brodie E.L."/>
            <person name="Williams K.H."/>
            <person name="Hubbard S.S."/>
            <person name="Banfield J.F."/>
        </authorList>
    </citation>
    <scope>NUCLEOTIDE SEQUENCE [LARGE SCALE GENOMIC DNA]</scope>
</reference>
<evidence type="ECO:0000313" key="5">
    <source>
        <dbReference type="EMBL" id="OGF93233.1"/>
    </source>
</evidence>
<dbReference type="AlphaFoldDB" id="A0A1F5XZC7"/>
<evidence type="ECO:0000256" key="3">
    <source>
        <dbReference type="RuleBase" id="RU000590"/>
    </source>
</evidence>
<dbReference type="InterPro" id="IPR001131">
    <property type="entry name" value="Peptidase_M24B_aminopep-P_CS"/>
</dbReference>
<gene>
    <name evidence="5" type="ORF">A3G54_01345</name>
</gene>
<keyword evidence="1 3" id="KW-0479">Metal-binding</keyword>
<dbReference type="SUPFAM" id="SSF55920">
    <property type="entry name" value="Creatinase/aminopeptidase"/>
    <property type="match status" value="1"/>
</dbReference>
<dbReference type="Pfam" id="PF00557">
    <property type="entry name" value="Peptidase_M24"/>
    <property type="match status" value="1"/>
</dbReference>
<keyword evidence="2" id="KW-0378">Hydrolase</keyword>
<organism evidence="5 6">
    <name type="scientific">Candidatus Giovannonibacteria bacterium RIFCSPLOWO2_12_FULL_44_15</name>
    <dbReference type="NCBI Taxonomy" id="1798364"/>
    <lineage>
        <taxon>Bacteria</taxon>
        <taxon>Candidatus Giovannoniibacteriota</taxon>
    </lineage>
</organism>
<dbReference type="EMBL" id="MFIQ01000026">
    <property type="protein sequence ID" value="OGF93233.1"/>
    <property type="molecule type" value="Genomic_DNA"/>
</dbReference>
<feature type="domain" description="Peptidase M24" evidence="4">
    <location>
        <begin position="162"/>
        <end position="345"/>
    </location>
</feature>
<dbReference type="GO" id="GO:0016787">
    <property type="term" value="F:hydrolase activity"/>
    <property type="evidence" value="ECO:0007669"/>
    <property type="project" value="UniProtKB-KW"/>
</dbReference>
<comment type="similarity">
    <text evidence="3">Belongs to the peptidase M24B family.</text>
</comment>
<accession>A0A1F5XZC7</accession>
<dbReference type="Proteomes" id="UP000178894">
    <property type="component" value="Unassembled WGS sequence"/>
</dbReference>
<dbReference type="GO" id="GO:0046872">
    <property type="term" value="F:metal ion binding"/>
    <property type="evidence" value="ECO:0007669"/>
    <property type="project" value="UniProtKB-KW"/>
</dbReference>
<evidence type="ECO:0000256" key="1">
    <source>
        <dbReference type="ARBA" id="ARBA00022723"/>
    </source>
</evidence>
<comment type="caution">
    <text evidence="5">The sequence shown here is derived from an EMBL/GenBank/DDBJ whole genome shotgun (WGS) entry which is preliminary data.</text>
</comment>